<dbReference type="InterPro" id="IPR056729">
    <property type="entry name" value="GMPPB_C"/>
</dbReference>
<dbReference type="AlphaFoldDB" id="A0A650CM07"/>
<comment type="similarity">
    <text evidence="3">In the C-terminal section; belongs to the transferase hexapeptide repeat family.</text>
</comment>
<dbReference type="PANTHER" id="PTHR43584:SF8">
    <property type="entry name" value="N-ACETYLMURAMATE ALPHA-1-PHOSPHATE URIDYLYLTRANSFERASE"/>
    <property type="match status" value="1"/>
</dbReference>
<evidence type="ECO:0000256" key="9">
    <source>
        <dbReference type="ARBA" id="ARBA00048247"/>
    </source>
</evidence>
<comment type="catalytic activity">
    <reaction evidence="9">
        <text>alpha-D-glucosamine 1-phosphate + acetyl-CoA = N-acetyl-alpha-D-glucosamine 1-phosphate + CoA + H(+)</text>
        <dbReference type="Rhea" id="RHEA:13725"/>
        <dbReference type="ChEBI" id="CHEBI:15378"/>
        <dbReference type="ChEBI" id="CHEBI:57287"/>
        <dbReference type="ChEBI" id="CHEBI:57288"/>
        <dbReference type="ChEBI" id="CHEBI:57776"/>
        <dbReference type="ChEBI" id="CHEBI:58516"/>
        <dbReference type="EC" id="2.3.1.157"/>
    </reaction>
</comment>
<accession>A0A650CM07</accession>
<dbReference type="CDD" id="cd04181">
    <property type="entry name" value="NTP_transferase"/>
    <property type="match status" value="1"/>
</dbReference>
<dbReference type="InterPro" id="IPR029044">
    <property type="entry name" value="Nucleotide-diphossugar_trans"/>
</dbReference>
<dbReference type="InterPro" id="IPR023915">
    <property type="entry name" value="Bifunctiontional_GlmU_arc-type"/>
</dbReference>
<protein>
    <submittedName>
        <fullName evidence="13">NTP transferase domain-containing protein</fullName>
    </submittedName>
</protein>
<dbReference type="PANTHER" id="PTHR43584">
    <property type="entry name" value="NUCLEOTIDYL TRANSFERASE"/>
    <property type="match status" value="1"/>
</dbReference>
<gene>
    <name evidence="13" type="ORF">D1868_02105</name>
</gene>
<keyword evidence="7" id="KW-0511">Multifunctional enzyme</keyword>
<dbReference type="NCBIfam" id="TIGR03992">
    <property type="entry name" value="Arch_glmU"/>
    <property type="match status" value="1"/>
</dbReference>
<evidence type="ECO:0000256" key="8">
    <source>
        <dbReference type="ARBA" id="ARBA00023315"/>
    </source>
</evidence>
<dbReference type="OrthoDB" id="15372at2157"/>
<evidence type="ECO:0000256" key="10">
    <source>
        <dbReference type="ARBA" id="ARBA00048493"/>
    </source>
</evidence>
<organism evidence="13 14">
    <name type="scientific">Stygiolobus azoricus</name>
    <dbReference type="NCBI Taxonomy" id="41675"/>
    <lineage>
        <taxon>Archaea</taxon>
        <taxon>Thermoproteota</taxon>
        <taxon>Thermoprotei</taxon>
        <taxon>Sulfolobales</taxon>
        <taxon>Sulfolobaceae</taxon>
        <taxon>Stygiolobus</taxon>
    </lineage>
</organism>
<dbReference type="GO" id="GO:0003977">
    <property type="term" value="F:UDP-N-acetylglucosamine diphosphorylase activity"/>
    <property type="evidence" value="ECO:0007669"/>
    <property type="project" value="UniProtKB-EC"/>
</dbReference>
<evidence type="ECO:0000256" key="5">
    <source>
        <dbReference type="ARBA" id="ARBA00022679"/>
    </source>
</evidence>
<name>A0A650CM07_9CREN</name>
<dbReference type="CDD" id="cd05636">
    <property type="entry name" value="LbH_G1P_TT_C_like"/>
    <property type="match status" value="1"/>
</dbReference>
<dbReference type="Gene3D" id="3.90.550.10">
    <property type="entry name" value="Spore Coat Polysaccharide Biosynthesis Protein SpsA, Chain A"/>
    <property type="match status" value="1"/>
</dbReference>
<dbReference type="EMBL" id="CP045483">
    <property type="protein sequence ID" value="QGR18896.1"/>
    <property type="molecule type" value="Genomic_DNA"/>
</dbReference>
<dbReference type="Proteomes" id="UP000423396">
    <property type="component" value="Chromosome"/>
</dbReference>
<dbReference type="InterPro" id="IPR001451">
    <property type="entry name" value="Hexapep"/>
</dbReference>
<reference evidence="13 14" key="1">
    <citation type="submission" date="2019-10" db="EMBL/GenBank/DDBJ databases">
        <title>Genome Sequences from Six Type Strain Members of the Archaeal Family Sulfolobaceae: Acidianus ambivalens, Acidianus infernus, Metallosphaera prunae, Stygiolobus azoricus, Sulfolobus metallicus, and Sulfurisphaera ohwakuensis.</title>
        <authorList>
            <person name="Counts J.A."/>
            <person name="Kelly R.M."/>
        </authorList>
    </citation>
    <scope>NUCLEOTIDE SEQUENCE [LARGE SCALE GENOMIC DNA]</scope>
    <source>
        <strain evidence="13 14">FC6</strain>
    </source>
</reference>
<evidence type="ECO:0000256" key="1">
    <source>
        <dbReference type="ARBA" id="ARBA00005166"/>
    </source>
</evidence>
<dbReference type="Pfam" id="PF25087">
    <property type="entry name" value="GMPPB_C"/>
    <property type="match status" value="1"/>
</dbReference>
<dbReference type="Pfam" id="PF00132">
    <property type="entry name" value="Hexapep"/>
    <property type="match status" value="1"/>
</dbReference>
<evidence type="ECO:0000259" key="12">
    <source>
        <dbReference type="Pfam" id="PF25087"/>
    </source>
</evidence>
<evidence type="ECO:0000313" key="13">
    <source>
        <dbReference type="EMBL" id="QGR18896.1"/>
    </source>
</evidence>
<keyword evidence="8" id="KW-0012">Acyltransferase</keyword>
<dbReference type="InterPro" id="IPR005835">
    <property type="entry name" value="NTP_transferase_dom"/>
</dbReference>
<dbReference type="SUPFAM" id="SSF53448">
    <property type="entry name" value="Nucleotide-diphospho-sugar transferases"/>
    <property type="match status" value="1"/>
</dbReference>
<comment type="pathway">
    <text evidence="2">Nucleotide-sugar biosynthesis; UDP-N-acetyl-alpha-D-glucosamine biosynthesis; UDP-N-acetyl-alpha-D-glucosamine from N-acetyl-alpha-D-glucosamine 1-phosphate: step 1/1.</text>
</comment>
<comment type="similarity">
    <text evidence="4">In the N-terminal section; belongs to the N-acetylglucosamine-1-phosphate uridyltransferase family.</text>
</comment>
<evidence type="ECO:0000256" key="2">
    <source>
        <dbReference type="ARBA" id="ARBA00005208"/>
    </source>
</evidence>
<dbReference type="SUPFAM" id="SSF51161">
    <property type="entry name" value="Trimeric LpxA-like enzymes"/>
    <property type="match status" value="1"/>
</dbReference>
<keyword evidence="6" id="KW-0548">Nucleotidyltransferase</keyword>
<sequence>MKAVILAAGQGERLEPITHTRPKPFIPILDKPLILDTIEQIRKYVSEVFVVISPSHKEYFEKNISGVTLIEQKEGKGTGAALKAVSSVINDDFILIYGDVFIGDKSVLKQFLSEKNAILGVEVKNPKDYGVLVMNNGNLSKIVEKPEIPPSNLINGGIYKFSPDIFAYLDKISLSERGELELTDAVTMLAKESQVKVIRYQGFWIDIGKPWNILDVNKWVLDNLPSSENFGKVEENVKIKGKVVIGDGVEIKSGTYIEGPVFIGEGSVIGPNSYLRPYTVLVKNNKVGNAVEIKESVIMEESKIPHLSYVGDSVIAEDVNFGAGTLIANLRFDENEVKVNIKGKKVGSGRKKLGAIIGGHVRTGINVTILPGVKIGAYARIYPGAVVNRDVGLGEFFRA</sequence>
<comment type="catalytic activity">
    <reaction evidence="10">
        <text>N-acetyl-alpha-D-glucosamine 1-phosphate + UTP + H(+) = UDP-N-acetyl-alpha-D-glucosamine + diphosphate</text>
        <dbReference type="Rhea" id="RHEA:13509"/>
        <dbReference type="ChEBI" id="CHEBI:15378"/>
        <dbReference type="ChEBI" id="CHEBI:33019"/>
        <dbReference type="ChEBI" id="CHEBI:46398"/>
        <dbReference type="ChEBI" id="CHEBI:57705"/>
        <dbReference type="ChEBI" id="CHEBI:57776"/>
        <dbReference type="EC" id="2.7.7.23"/>
    </reaction>
</comment>
<dbReference type="GO" id="GO:0019134">
    <property type="term" value="F:glucosamine-1-phosphate N-acetyltransferase activity"/>
    <property type="evidence" value="ECO:0007669"/>
    <property type="project" value="UniProtKB-EC"/>
</dbReference>
<dbReference type="GeneID" id="42797829"/>
<keyword evidence="14" id="KW-1185">Reference proteome</keyword>
<keyword evidence="5 13" id="KW-0808">Transferase</keyword>
<feature type="domain" description="Mannose-1-phosphate guanyltransferase C-terminal" evidence="12">
    <location>
        <begin position="257"/>
        <end position="340"/>
    </location>
</feature>
<feature type="domain" description="Nucleotidyl transferase" evidence="11">
    <location>
        <begin position="2"/>
        <end position="221"/>
    </location>
</feature>
<dbReference type="InterPro" id="IPR053650">
    <property type="entry name" value="Sugar-1P_NT/AT"/>
</dbReference>
<dbReference type="NCBIfam" id="NF041173">
    <property type="entry name" value="Sug_nt_acttase_Thmprot"/>
    <property type="match status" value="1"/>
</dbReference>
<evidence type="ECO:0000256" key="7">
    <source>
        <dbReference type="ARBA" id="ARBA00023268"/>
    </source>
</evidence>
<evidence type="ECO:0000256" key="6">
    <source>
        <dbReference type="ARBA" id="ARBA00022695"/>
    </source>
</evidence>
<evidence type="ECO:0000256" key="4">
    <source>
        <dbReference type="ARBA" id="ARBA00007947"/>
    </source>
</evidence>
<dbReference type="GO" id="GO:0006048">
    <property type="term" value="P:UDP-N-acetylglucosamine biosynthetic process"/>
    <property type="evidence" value="ECO:0007669"/>
    <property type="project" value="UniProtKB-UniPathway"/>
</dbReference>
<evidence type="ECO:0000313" key="14">
    <source>
        <dbReference type="Proteomes" id="UP000423396"/>
    </source>
</evidence>
<dbReference type="Gene3D" id="2.160.10.10">
    <property type="entry name" value="Hexapeptide repeat proteins"/>
    <property type="match status" value="1"/>
</dbReference>
<dbReference type="InterPro" id="IPR050065">
    <property type="entry name" value="GlmU-like"/>
</dbReference>
<dbReference type="UniPathway" id="UPA00113">
    <property type="reaction ID" value="UER00532"/>
</dbReference>
<dbReference type="InterPro" id="IPR011004">
    <property type="entry name" value="Trimer_LpxA-like_sf"/>
</dbReference>
<proteinExistence type="inferred from homology"/>
<comment type="pathway">
    <text evidence="1">Nucleotide-sugar biosynthesis; UDP-N-acetyl-alpha-D-glucosamine biosynthesis; N-acetyl-alpha-D-glucosamine 1-phosphate from alpha-D-glucosamine 6-phosphate (route II): step 2/2.</text>
</comment>
<evidence type="ECO:0000256" key="3">
    <source>
        <dbReference type="ARBA" id="ARBA00007707"/>
    </source>
</evidence>
<dbReference type="RefSeq" id="WP_156005126.1">
    <property type="nucleotide sequence ID" value="NZ_CP045483.1"/>
</dbReference>
<evidence type="ECO:0000259" key="11">
    <source>
        <dbReference type="Pfam" id="PF00483"/>
    </source>
</evidence>
<dbReference type="Pfam" id="PF00483">
    <property type="entry name" value="NTP_transferase"/>
    <property type="match status" value="1"/>
</dbReference>
<dbReference type="KEGG" id="sazo:D1868_02105"/>